<accession>A0A9N9GUN6</accession>
<comment type="caution">
    <text evidence="1">The sequence shown here is derived from an EMBL/GenBank/DDBJ whole genome shotgun (WGS) entry which is preliminary data.</text>
</comment>
<dbReference type="InterPro" id="IPR043502">
    <property type="entry name" value="DNA/RNA_pol_sf"/>
</dbReference>
<organism evidence="1 2">
    <name type="scientific">Cetraspora pellucida</name>
    <dbReference type="NCBI Taxonomy" id="1433469"/>
    <lineage>
        <taxon>Eukaryota</taxon>
        <taxon>Fungi</taxon>
        <taxon>Fungi incertae sedis</taxon>
        <taxon>Mucoromycota</taxon>
        <taxon>Glomeromycotina</taxon>
        <taxon>Glomeromycetes</taxon>
        <taxon>Diversisporales</taxon>
        <taxon>Gigasporaceae</taxon>
        <taxon>Cetraspora</taxon>
    </lineage>
</organism>
<dbReference type="EMBL" id="CAJVQA010006167">
    <property type="protein sequence ID" value="CAG8635405.1"/>
    <property type="molecule type" value="Genomic_DNA"/>
</dbReference>
<gene>
    <name evidence="1" type="ORF">CPELLU_LOCUS8594</name>
</gene>
<keyword evidence="2" id="KW-1185">Reference proteome</keyword>
<reference evidence="1" key="1">
    <citation type="submission" date="2021-06" db="EMBL/GenBank/DDBJ databases">
        <authorList>
            <person name="Kallberg Y."/>
            <person name="Tangrot J."/>
            <person name="Rosling A."/>
        </authorList>
    </citation>
    <scope>NUCLEOTIDE SEQUENCE</scope>
    <source>
        <strain evidence="1">FL966</strain>
    </source>
</reference>
<dbReference type="SUPFAM" id="SSF56672">
    <property type="entry name" value="DNA/RNA polymerases"/>
    <property type="match status" value="1"/>
</dbReference>
<protein>
    <submittedName>
        <fullName evidence="1">13446_t:CDS:1</fullName>
    </submittedName>
</protein>
<dbReference type="InterPro" id="IPR043128">
    <property type="entry name" value="Rev_trsase/Diguanyl_cyclase"/>
</dbReference>
<dbReference type="Proteomes" id="UP000789759">
    <property type="component" value="Unassembled WGS sequence"/>
</dbReference>
<dbReference type="AlphaFoldDB" id="A0A9N9GUN6"/>
<dbReference type="Gene3D" id="3.30.70.270">
    <property type="match status" value="1"/>
</dbReference>
<evidence type="ECO:0000313" key="1">
    <source>
        <dbReference type="EMBL" id="CAG8635405.1"/>
    </source>
</evidence>
<dbReference type="OrthoDB" id="5593162at2759"/>
<name>A0A9N9GUN6_9GLOM</name>
<sequence length="79" mass="8981">MKFIQREPPYKATVLSHVQDFSGIATPLYKLLKLGENFTWKKEQQEAFDELKNTSHLALGAVLSQPDDNRLEGVVEYAS</sequence>
<evidence type="ECO:0000313" key="2">
    <source>
        <dbReference type="Proteomes" id="UP000789759"/>
    </source>
</evidence>
<proteinExistence type="predicted"/>